<dbReference type="PANTHER" id="PTHR12532:SF0">
    <property type="entry name" value="TRANSLATIONAL ACTIVATOR OF CYTOCHROME C OXIDASE 1"/>
    <property type="match status" value="1"/>
</dbReference>
<dbReference type="InterPro" id="IPR026564">
    <property type="entry name" value="Transcrip_reg_TACO1-like_dom3"/>
</dbReference>
<evidence type="ECO:0000256" key="1">
    <source>
        <dbReference type="ARBA" id="ARBA00004173"/>
    </source>
</evidence>
<comment type="similarity">
    <text evidence="2">Belongs to the TACO1 family.</text>
</comment>
<organism evidence="5 6">
    <name type="scientific">Zygosaccharomyces bailii (strain CLIB 213 / ATCC 58445 / CBS 680 / BCRC 21525 / NBRC 1098 / NCYC 1416 / NRRL Y-2227)</name>
    <dbReference type="NCBI Taxonomy" id="1333698"/>
    <lineage>
        <taxon>Eukaryota</taxon>
        <taxon>Fungi</taxon>
        <taxon>Dikarya</taxon>
        <taxon>Ascomycota</taxon>
        <taxon>Saccharomycotina</taxon>
        <taxon>Saccharomycetes</taxon>
        <taxon>Saccharomycetales</taxon>
        <taxon>Saccharomycetaceae</taxon>
        <taxon>Zygosaccharomyces</taxon>
    </lineage>
</organism>
<dbReference type="Pfam" id="PF01709">
    <property type="entry name" value="Transcrip_reg"/>
    <property type="match status" value="1"/>
</dbReference>
<dbReference type="InterPro" id="IPR048300">
    <property type="entry name" value="TACO1_YebC-like_2nd/3rd_dom"/>
</dbReference>
<dbReference type="InterPro" id="IPR029072">
    <property type="entry name" value="YebC-like"/>
</dbReference>
<dbReference type="OrthoDB" id="2017544at2759"/>
<dbReference type="HAMAP" id="MF_00693">
    <property type="entry name" value="Transcrip_reg_TACO1"/>
    <property type="match status" value="1"/>
</dbReference>
<evidence type="ECO:0000313" key="5">
    <source>
        <dbReference type="EMBL" id="CDF88333.1"/>
    </source>
</evidence>
<dbReference type="EMBL" id="HG316455">
    <property type="protein sequence ID" value="CDF88333.1"/>
    <property type="molecule type" value="Genomic_DNA"/>
</dbReference>
<keyword evidence="6" id="KW-1185">Reference proteome</keyword>
<comment type="subcellular location">
    <subcellularLocation>
        <location evidence="1">Mitochondrion</location>
    </subcellularLocation>
</comment>
<gene>
    <name evidence="5" type="ORF">BN860_07690g</name>
</gene>
<feature type="domain" description="TACO1/YebC-like N-terminal" evidence="4">
    <location>
        <begin position="41"/>
        <end position="112"/>
    </location>
</feature>
<dbReference type="SUPFAM" id="SSF75625">
    <property type="entry name" value="YebC-like"/>
    <property type="match status" value="1"/>
</dbReference>
<dbReference type="PANTHER" id="PTHR12532">
    <property type="entry name" value="TRANSLATIONAL ACTIVATOR OF CYTOCHROME C OXIDASE 1"/>
    <property type="match status" value="1"/>
</dbReference>
<dbReference type="InterPro" id="IPR017856">
    <property type="entry name" value="Integrase-like_N"/>
</dbReference>
<dbReference type="Proteomes" id="UP000019375">
    <property type="component" value="Unassembled WGS sequence"/>
</dbReference>
<evidence type="ECO:0000256" key="2">
    <source>
        <dbReference type="ARBA" id="ARBA00008724"/>
    </source>
</evidence>
<dbReference type="GO" id="GO:0005739">
    <property type="term" value="C:mitochondrion"/>
    <property type="evidence" value="ECO:0007669"/>
    <property type="project" value="UniProtKB-SubCell"/>
</dbReference>
<evidence type="ECO:0000313" key="6">
    <source>
        <dbReference type="Proteomes" id="UP000019375"/>
    </source>
</evidence>
<proteinExistence type="inferred from homology"/>
<evidence type="ECO:0000259" key="3">
    <source>
        <dbReference type="Pfam" id="PF01709"/>
    </source>
</evidence>
<dbReference type="AlphaFoldDB" id="A0A8J2T547"/>
<name>A0A8J2T547_ZYGB2</name>
<feature type="domain" description="TACO1/YebC-like second and third" evidence="3">
    <location>
        <begin position="122"/>
        <end position="287"/>
    </location>
</feature>
<dbReference type="Gene3D" id="3.30.70.980">
    <property type="match status" value="2"/>
</dbReference>
<protein>
    <submittedName>
        <fullName evidence="5">BN860_07690g1_1</fullName>
    </submittedName>
</protein>
<dbReference type="Gene3D" id="1.10.10.200">
    <property type="match status" value="1"/>
</dbReference>
<dbReference type="InterPro" id="IPR002876">
    <property type="entry name" value="Transcrip_reg_TACO1-like"/>
</dbReference>
<dbReference type="Pfam" id="PF20772">
    <property type="entry name" value="TACO1_YebC_N"/>
    <property type="match status" value="1"/>
</dbReference>
<dbReference type="InterPro" id="IPR049083">
    <property type="entry name" value="TACO1_YebC_N"/>
</dbReference>
<reference evidence="6" key="1">
    <citation type="journal article" date="2013" name="Genome Announc.">
        <title>Genome sequence of the food spoilage yeast Zygosaccharomyces bailii CLIB 213(T).</title>
        <authorList>
            <person name="Galeote V."/>
            <person name="Bigey F."/>
            <person name="Devillers H."/>
            <person name="Neuveglise C."/>
            <person name="Dequin S."/>
        </authorList>
    </citation>
    <scope>NUCLEOTIDE SEQUENCE [LARGE SCALE GENOMIC DNA]</scope>
    <source>
        <strain evidence="6">CLIB 213 / ATCC 58445 / CBS 680 / CCRC 21525 / NBRC 1098 / NCYC 1416 / NRRL Y-2227</strain>
    </source>
</reference>
<evidence type="ECO:0000259" key="4">
    <source>
        <dbReference type="Pfam" id="PF20772"/>
    </source>
</evidence>
<accession>A0A8J2T547</accession>
<dbReference type="FunFam" id="1.10.10.200:FF:000002">
    <property type="entry name" value="Probable transcriptional regulatory protein CLM62_37755"/>
    <property type="match status" value="1"/>
</dbReference>
<sequence length="289" mass="31982">MYNRFVLRGPTSGCNLGYLPRLRCCRQRWLHSSVSLASGHNKWSSIKHDKAKNDSQKNKLFSQFAQRISLAVKQGGSADPSLNIRLATALEQAQRYNVTKKVVENAIRKGAGISAPGEKPSESCLYEGIGPGGMAYVVEALTDNKNRTISLVRSVFNKAGGAMTPILYCFAKRGYVNVLCPKGMDEEQVVMAILDVDGVEDYSKGSDIEASEKQDYDSSFTVFTNPSDANKVAQKLQETKLHVSDVGVEYKAQDAIMETLKEEELKANDALERNLLEIEEVTDVYTNRL</sequence>